<feature type="transmembrane region" description="Helical" evidence="2">
    <location>
        <begin position="25"/>
        <end position="43"/>
    </location>
</feature>
<keyword evidence="2" id="KW-0472">Membrane</keyword>
<keyword evidence="2" id="KW-0812">Transmembrane</keyword>
<dbReference type="AlphaFoldDB" id="A0A383DGY6"/>
<protein>
    <submittedName>
        <fullName evidence="3">Uncharacterized protein</fullName>
    </submittedName>
</protein>
<reference evidence="3" key="1">
    <citation type="submission" date="2018-05" db="EMBL/GenBank/DDBJ databases">
        <authorList>
            <person name="Lanie J.A."/>
            <person name="Ng W.-L."/>
            <person name="Kazmierczak K.M."/>
            <person name="Andrzejewski T.M."/>
            <person name="Davidsen T.M."/>
            <person name="Wayne K.J."/>
            <person name="Tettelin H."/>
            <person name="Glass J.I."/>
            <person name="Rusch D."/>
            <person name="Podicherti R."/>
            <person name="Tsui H.-C.T."/>
            <person name="Winkler M.E."/>
        </authorList>
    </citation>
    <scope>NUCLEOTIDE SEQUENCE</scope>
</reference>
<feature type="region of interest" description="Disordered" evidence="1">
    <location>
        <begin position="145"/>
        <end position="176"/>
    </location>
</feature>
<dbReference type="EMBL" id="UINC01217123">
    <property type="protein sequence ID" value="SVE43580.1"/>
    <property type="molecule type" value="Genomic_DNA"/>
</dbReference>
<feature type="transmembrane region" description="Helical" evidence="2">
    <location>
        <begin position="55"/>
        <end position="77"/>
    </location>
</feature>
<proteinExistence type="predicted"/>
<organism evidence="3">
    <name type="scientific">marine metagenome</name>
    <dbReference type="NCBI Taxonomy" id="408172"/>
    <lineage>
        <taxon>unclassified sequences</taxon>
        <taxon>metagenomes</taxon>
        <taxon>ecological metagenomes</taxon>
    </lineage>
</organism>
<feature type="non-terminal residue" evidence="3">
    <location>
        <position position="1"/>
    </location>
</feature>
<gene>
    <name evidence="3" type="ORF">METZ01_LOCUS496434</name>
</gene>
<evidence type="ECO:0000256" key="2">
    <source>
        <dbReference type="SAM" id="Phobius"/>
    </source>
</evidence>
<evidence type="ECO:0000313" key="3">
    <source>
        <dbReference type="EMBL" id="SVE43580.1"/>
    </source>
</evidence>
<keyword evidence="2" id="KW-1133">Transmembrane helix</keyword>
<accession>A0A383DGY6</accession>
<feature type="non-terminal residue" evidence="3">
    <location>
        <position position="235"/>
    </location>
</feature>
<sequence>LKRMNRYARGGVVQRMQGGGMMQDMGGKVMGLAMIAGMAQTFTETDSAMGEMLETITALIMTFGMFTMIMTATATAVQGFSQRLMASQGFGKHETMGTAFGGGAGGLREGRFGAGRRVQKPVTGMQARDMGLITDKQIDKIKKDQPMPREVRKRGVETPESKAARANTTAKRKEAVSSQVVTNANQRQAMQAEMAGAAMQGVAMMAAAATAALMHFGAALEKEAKIEAEKAGEKG</sequence>
<name>A0A383DGY6_9ZZZZ</name>
<feature type="compositionally biased region" description="Basic and acidic residues" evidence="1">
    <location>
        <begin position="145"/>
        <end position="163"/>
    </location>
</feature>
<evidence type="ECO:0000256" key="1">
    <source>
        <dbReference type="SAM" id="MobiDB-lite"/>
    </source>
</evidence>